<accession>A0AB36JS50</accession>
<dbReference type="SUPFAM" id="SSF46955">
    <property type="entry name" value="Putative DNA-binding domain"/>
    <property type="match status" value="1"/>
</dbReference>
<name>A0AB36JS50_9STRE</name>
<dbReference type="Proteomes" id="UP000188946">
    <property type="component" value="Unassembled WGS sequence"/>
</dbReference>
<feature type="domain" description="Helix-turn-helix" evidence="1">
    <location>
        <begin position="39"/>
        <end position="87"/>
    </location>
</feature>
<proteinExistence type="predicted"/>
<evidence type="ECO:0000313" key="4">
    <source>
        <dbReference type="Proteomes" id="UP000188600"/>
    </source>
</evidence>
<comment type="caution">
    <text evidence="2">The sequence shown here is derived from an EMBL/GenBank/DDBJ whole genome shotgun (WGS) entry which is preliminary data.</text>
</comment>
<evidence type="ECO:0000259" key="1">
    <source>
        <dbReference type="Pfam" id="PF12728"/>
    </source>
</evidence>
<gene>
    <name evidence="3" type="ORF">BVE84_05650</name>
    <name evidence="2" type="ORF">BVE86_07590</name>
</gene>
<dbReference type="AlphaFoldDB" id="A0AB36JS50"/>
<dbReference type="InterPro" id="IPR009061">
    <property type="entry name" value="DNA-bd_dom_put_sf"/>
</dbReference>
<dbReference type="Gene3D" id="1.10.10.10">
    <property type="entry name" value="Winged helix-like DNA-binding domain superfamily/Winged helix DNA-binding domain"/>
    <property type="match status" value="1"/>
</dbReference>
<dbReference type="InterPro" id="IPR041657">
    <property type="entry name" value="HTH_17"/>
</dbReference>
<organism evidence="2 4">
    <name type="scientific">Streptococcus azizii</name>
    <dbReference type="NCBI Taxonomy" id="1579424"/>
    <lineage>
        <taxon>Bacteria</taxon>
        <taxon>Bacillati</taxon>
        <taxon>Bacillota</taxon>
        <taxon>Bacilli</taxon>
        <taxon>Lactobacillales</taxon>
        <taxon>Streptococcaceae</taxon>
        <taxon>Streptococcus</taxon>
    </lineage>
</organism>
<evidence type="ECO:0000313" key="5">
    <source>
        <dbReference type="Proteomes" id="UP000188946"/>
    </source>
</evidence>
<protein>
    <recommendedName>
        <fullName evidence="1">Helix-turn-helix domain-containing protein</fullName>
    </recommendedName>
</protein>
<dbReference type="Proteomes" id="UP000188600">
    <property type="component" value="Unassembled WGS sequence"/>
</dbReference>
<evidence type="ECO:0000313" key="3">
    <source>
        <dbReference type="EMBL" id="ONK29073.1"/>
    </source>
</evidence>
<reference evidence="4 5" key="1">
    <citation type="submission" date="2016-12" db="EMBL/GenBank/DDBJ databases">
        <authorList>
            <person name="Gulvik C.A."/>
        </authorList>
    </citation>
    <scope>NUCLEOTIDE SEQUENCE [LARGE SCALE GENOMIC DNA]</scope>
    <source>
        <strain evidence="3 5">12-5202</strain>
        <strain evidence="2 4">12-5291</strain>
    </source>
</reference>
<dbReference type="EMBL" id="MSPR01000009">
    <property type="protein sequence ID" value="ONK29073.1"/>
    <property type="molecule type" value="Genomic_DNA"/>
</dbReference>
<keyword evidence="5" id="KW-1185">Reference proteome</keyword>
<dbReference type="InterPro" id="IPR036388">
    <property type="entry name" value="WH-like_DNA-bd_sf"/>
</dbReference>
<dbReference type="EMBL" id="MSPT01000016">
    <property type="protein sequence ID" value="ONK26326.1"/>
    <property type="molecule type" value="Genomic_DNA"/>
</dbReference>
<dbReference type="RefSeq" id="WP_076996092.1">
    <property type="nucleotide sequence ID" value="NZ_MSPR01000009.1"/>
</dbReference>
<evidence type="ECO:0000313" key="2">
    <source>
        <dbReference type="EMBL" id="ONK26326.1"/>
    </source>
</evidence>
<sequence length="96" mass="11303">MEEGIILTFVNKIIDGVRTALVEVSQMFDIEKAMPLELNQQQVMKMLGCSTTTFERYTKYSDFPKIDRGKGTQLKYPRDAVREWYNANWKRFSEVK</sequence>
<dbReference type="Pfam" id="PF12728">
    <property type="entry name" value="HTH_17"/>
    <property type="match status" value="1"/>
</dbReference>